<accession>A0A1J3GL91</accession>
<dbReference type="PANTHER" id="PTHR34569:SF12">
    <property type="entry name" value="TRANSMEMBRANE PROTEIN"/>
    <property type="match status" value="1"/>
</dbReference>
<organism evidence="2">
    <name type="scientific">Noccaea caerulescens</name>
    <name type="common">Alpine penny-cress</name>
    <name type="synonym">Thlaspi caerulescens</name>
    <dbReference type="NCBI Taxonomy" id="107243"/>
    <lineage>
        <taxon>Eukaryota</taxon>
        <taxon>Viridiplantae</taxon>
        <taxon>Streptophyta</taxon>
        <taxon>Embryophyta</taxon>
        <taxon>Tracheophyta</taxon>
        <taxon>Spermatophyta</taxon>
        <taxon>Magnoliopsida</taxon>
        <taxon>eudicotyledons</taxon>
        <taxon>Gunneridae</taxon>
        <taxon>Pentapetalae</taxon>
        <taxon>rosids</taxon>
        <taxon>malvids</taxon>
        <taxon>Brassicales</taxon>
        <taxon>Brassicaceae</taxon>
        <taxon>Coluteocarpeae</taxon>
        <taxon>Noccaea</taxon>
    </lineage>
</organism>
<reference evidence="2" key="1">
    <citation type="submission" date="2016-07" db="EMBL/GenBank/DDBJ databases">
        <title>De novo transcriptome assembly of four accessions of the metal hyperaccumulator plant Noccaea caerulescens.</title>
        <authorList>
            <person name="Blande D."/>
            <person name="Halimaa P."/>
            <person name="Tervahauta A.I."/>
            <person name="Aarts M.G."/>
            <person name="Karenlampi S.O."/>
        </authorList>
    </citation>
    <scope>NUCLEOTIDE SEQUENCE</scope>
</reference>
<gene>
    <name evidence="2" type="ORF">LE_TR21457_c7_g1_i1_g.69013</name>
</gene>
<proteinExistence type="predicted"/>
<sequence length="153" mass="16623">MKPTRQSESSSRSDLLIFTKTTASSCDSLEKSVMSKYTSLREILSVSTPPRPPPPPPTPPPASPVKSPGCRSDSEIPIRNPLVKQAALAYLQPMAGRPPGTVVEEGLFAKFKEVCCGGQCGCLEWLHGVVSMDLFSTDEEDDSDLLMRRRKTG</sequence>
<protein>
    <submittedName>
        <fullName evidence="2">Uncharacterized protein</fullName>
    </submittedName>
</protein>
<feature type="compositionally biased region" description="Pro residues" evidence="1">
    <location>
        <begin position="49"/>
        <end position="63"/>
    </location>
</feature>
<evidence type="ECO:0000313" key="2">
    <source>
        <dbReference type="EMBL" id="JAU56899.1"/>
    </source>
</evidence>
<feature type="region of interest" description="Disordered" evidence="1">
    <location>
        <begin position="43"/>
        <end position="76"/>
    </location>
</feature>
<dbReference type="PANTHER" id="PTHR34569">
    <property type="entry name" value="EXPRESSED PROTEIN"/>
    <property type="match status" value="1"/>
</dbReference>
<dbReference type="EMBL" id="GEVL01020442">
    <property type="protein sequence ID" value="JAU56899.1"/>
    <property type="molecule type" value="Transcribed_RNA"/>
</dbReference>
<evidence type="ECO:0000256" key="1">
    <source>
        <dbReference type="SAM" id="MobiDB-lite"/>
    </source>
</evidence>
<name>A0A1J3GL91_NOCCA</name>
<dbReference type="AlphaFoldDB" id="A0A1J3GL91"/>